<dbReference type="AlphaFoldDB" id="A0A9N9AKV3"/>
<gene>
    <name evidence="1" type="ORF">FCALED_LOCUS5425</name>
</gene>
<name>A0A9N9AKV3_9GLOM</name>
<evidence type="ECO:0000313" key="2">
    <source>
        <dbReference type="Proteomes" id="UP000789570"/>
    </source>
</evidence>
<organism evidence="1 2">
    <name type="scientific">Funneliformis caledonium</name>
    <dbReference type="NCBI Taxonomy" id="1117310"/>
    <lineage>
        <taxon>Eukaryota</taxon>
        <taxon>Fungi</taxon>
        <taxon>Fungi incertae sedis</taxon>
        <taxon>Mucoromycota</taxon>
        <taxon>Glomeromycotina</taxon>
        <taxon>Glomeromycetes</taxon>
        <taxon>Glomerales</taxon>
        <taxon>Glomeraceae</taxon>
        <taxon>Funneliformis</taxon>
    </lineage>
</organism>
<proteinExistence type="predicted"/>
<reference evidence="1" key="1">
    <citation type="submission" date="2021-06" db="EMBL/GenBank/DDBJ databases">
        <authorList>
            <person name="Kallberg Y."/>
            <person name="Tangrot J."/>
            <person name="Rosling A."/>
        </authorList>
    </citation>
    <scope>NUCLEOTIDE SEQUENCE</scope>
    <source>
        <strain evidence="1">UK204</strain>
    </source>
</reference>
<protein>
    <submittedName>
        <fullName evidence="1">5539_t:CDS:1</fullName>
    </submittedName>
</protein>
<comment type="caution">
    <text evidence="1">The sequence shown here is derived from an EMBL/GenBank/DDBJ whole genome shotgun (WGS) entry which is preliminary data.</text>
</comment>
<sequence>MPFVIRMLQTEEPIRKITLRYIEDRYRRAISKKNFVTPSIRDIKSSLRVKMLKGEGDYQIVNGIYVEPDDVDDTLESETIRELVPIN</sequence>
<dbReference type="OrthoDB" id="5061070at2759"/>
<keyword evidence="2" id="KW-1185">Reference proteome</keyword>
<evidence type="ECO:0000313" key="1">
    <source>
        <dbReference type="EMBL" id="CAG8536381.1"/>
    </source>
</evidence>
<dbReference type="Proteomes" id="UP000789570">
    <property type="component" value="Unassembled WGS sequence"/>
</dbReference>
<accession>A0A9N9AKV3</accession>
<dbReference type="EMBL" id="CAJVPQ010001173">
    <property type="protein sequence ID" value="CAG8536381.1"/>
    <property type="molecule type" value="Genomic_DNA"/>
</dbReference>